<comment type="caution">
    <text evidence="12">The sequence shown here is derived from an EMBL/GenBank/DDBJ whole genome shotgun (WGS) entry which is preliminary data.</text>
</comment>
<dbReference type="PANTHER" id="PTHR42833">
    <property type="entry name" value="URIDYLATE KINASE"/>
    <property type="match status" value="1"/>
</dbReference>
<evidence type="ECO:0000256" key="6">
    <source>
        <dbReference type="ARBA" id="ARBA00022741"/>
    </source>
</evidence>
<dbReference type="EC" id="2.7.4.22" evidence="3"/>
<keyword evidence="8" id="KW-0067">ATP-binding</keyword>
<dbReference type="Gene3D" id="3.40.1160.10">
    <property type="entry name" value="Acetylglutamate kinase-like"/>
    <property type="match status" value="1"/>
</dbReference>
<evidence type="ECO:0000313" key="12">
    <source>
        <dbReference type="EMBL" id="HHM44647.1"/>
    </source>
</evidence>
<dbReference type="GO" id="GO:0006225">
    <property type="term" value="P:UDP biosynthetic process"/>
    <property type="evidence" value="ECO:0007669"/>
    <property type="project" value="TreeGrafter"/>
</dbReference>
<keyword evidence="5" id="KW-0808">Transferase</keyword>
<keyword evidence="6" id="KW-0547">Nucleotide-binding</keyword>
<keyword evidence="4" id="KW-0963">Cytoplasm</keyword>
<dbReference type="NCBIfam" id="TIGR02076">
    <property type="entry name" value="pyrH_arch"/>
    <property type="match status" value="1"/>
</dbReference>
<dbReference type="Pfam" id="PF00696">
    <property type="entry name" value="AA_kinase"/>
    <property type="match status" value="1"/>
</dbReference>
<dbReference type="SUPFAM" id="SSF53633">
    <property type="entry name" value="Carbamate kinase-like"/>
    <property type="match status" value="1"/>
</dbReference>
<dbReference type="GO" id="GO:0005524">
    <property type="term" value="F:ATP binding"/>
    <property type="evidence" value="ECO:0007669"/>
    <property type="project" value="UniProtKB-KW"/>
</dbReference>
<gene>
    <name evidence="12" type="primary">pyrH</name>
    <name evidence="12" type="ORF">ENM31_05070</name>
</gene>
<organism evidence="12">
    <name type="scientific">Caldiarchaeum subterraneum</name>
    <dbReference type="NCBI Taxonomy" id="311458"/>
    <lineage>
        <taxon>Archaea</taxon>
        <taxon>Nitrososphaerota</taxon>
        <taxon>Candidatus Caldarchaeales</taxon>
        <taxon>Candidatus Caldarchaeaceae</taxon>
        <taxon>Candidatus Caldarchaeum</taxon>
    </lineage>
</organism>
<protein>
    <recommendedName>
        <fullName evidence="3">UMP kinase</fullName>
        <ecNumber evidence="3">2.7.4.22</ecNumber>
    </recommendedName>
    <alternativeName>
        <fullName evidence="10">Uridine monophosphate kinase</fullName>
    </alternativeName>
</protein>
<dbReference type="InterPro" id="IPR001048">
    <property type="entry name" value="Asp/Glu/Uridylate_kinase"/>
</dbReference>
<comment type="similarity">
    <text evidence="2">Belongs to the UMP kinase family.</text>
</comment>
<dbReference type="InterPro" id="IPR011818">
    <property type="entry name" value="Uridylate_kinase_arch/spir"/>
</dbReference>
<evidence type="ECO:0000256" key="10">
    <source>
        <dbReference type="ARBA" id="ARBA00032092"/>
    </source>
</evidence>
<evidence type="ECO:0000256" key="1">
    <source>
        <dbReference type="ARBA" id="ARBA00004791"/>
    </source>
</evidence>
<dbReference type="PANTHER" id="PTHR42833:SF4">
    <property type="entry name" value="URIDYLATE KINASE PUMPKIN, CHLOROPLASTIC"/>
    <property type="match status" value="1"/>
</dbReference>
<evidence type="ECO:0000256" key="9">
    <source>
        <dbReference type="ARBA" id="ARBA00022975"/>
    </source>
</evidence>
<keyword evidence="7 12" id="KW-0418">Kinase</keyword>
<evidence type="ECO:0000256" key="7">
    <source>
        <dbReference type="ARBA" id="ARBA00022777"/>
    </source>
</evidence>
<keyword evidence="9" id="KW-0665">Pyrimidine biosynthesis</keyword>
<evidence type="ECO:0000256" key="3">
    <source>
        <dbReference type="ARBA" id="ARBA00012899"/>
    </source>
</evidence>
<comment type="pathway">
    <text evidence="1">Pyrimidine metabolism; CTP biosynthesis via de novo pathway; UDP from UMP (UMPK route): step 1/1.</text>
</comment>
<evidence type="ECO:0000256" key="8">
    <source>
        <dbReference type="ARBA" id="ARBA00022840"/>
    </source>
</evidence>
<accession>A0A7J3VUK8</accession>
<evidence type="ECO:0000256" key="4">
    <source>
        <dbReference type="ARBA" id="ARBA00022490"/>
    </source>
</evidence>
<dbReference type="AlphaFoldDB" id="A0A7J3VUK8"/>
<sequence length="225" mass="24332">MNVVLKLGGHVLFGEKTNTSLMKKYSLMLEETYDGGRWVIVVGGGMPARKYIETARQLGLDEASCDIAAIMSTRINAFLFARSLGVKAFQRIPETVEEIRLLADGGRLVVAGGLQPGQSTMAVSVLAASVVGADRLVVATDVDGIYSEDPKKSMNAEIIRRMSFEQLAELASRISQKAGEYQVIDMVGLAMVLRTRIPLYYVNGMNVESVKRALLGLDAGTVVSD</sequence>
<feature type="domain" description="Aspartate/glutamate/uridylate kinase" evidence="11">
    <location>
        <begin position="3"/>
        <end position="200"/>
    </location>
</feature>
<evidence type="ECO:0000256" key="5">
    <source>
        <dbReference type="ARBA" id="ARBA00022679"/>
    </source>
</evidence>
<proteinExistence type="inferred from homology"/>
<dbReference type="InterPro" id="IPR036393">
    <property type="entry name" value="AceGlu_kinase-like_sf"/>
</dbReference>
<evidence type="ECO:0000256" key="2">
    <source>
        <dbReference type="ARBA" id="ARBA00007614"/>
    </source>
</evidence>
<reference evidence="12" key="1">
    <citation type="journal article" date="2020" name="mSystems">
        <title>Genome- and Community-Level Interaction Insights into Carbon Utilization and Element Cycling Functions of Hydrothermarchaeota in Hydrothermal Sediment.</title>
        <authorList>
            <person name="Zhou Z."/>
            <person name="Liu Y."/>
            <person name="Xu W."/>
            <person name="Pan J."/>
            <person name="Luo Z.H."/>
            <person name="Li M."/>
        </authorList>
    </citation>
    <scope>NUCLEOTIDE SEQUENCE [LARGE SCALE GENOMIC DNA]</scope>
    <source>
        <strain evidence="12">SpSt-1074</strain>
    </source>
</reference>
<evidence type="ECO:0000259" key="11">
    <source>
        <dbReference type="Pfam" id="PF00696"/>
    </source>
</evidence>
<dbReference type="GO" id="GO:0033862">
    <property type="term" value="F:UMP kinase activity"/>
    <property type="evidence" value="ECO:0007669"/>
    <property type="project" value="UniProtKB-EC"/>
</dbReference>
<dbReference type="EMBL" id="DRXH01000175">
    <property type="protein sequence ID" value="HHM44647.1"/>
    <property type="molecule type" value="Genomic_DNA"/>
</dbReference>
<name>A0A7J3VUK8_CALS0</name>